<dbReference type="InterPro" id="IPR029028">
    <property type="entry name" value="Alpha/beta_knot_MTases"/>
</dbReference>
<dbReference type="PANTHER" id="PTHR42786:SF2">
    <property type="entry name" value="TRNA (CYTIDINE_URIDINE-2'-O-)-METHYLTRANSFERASE TRMJ"/>
    <property type="match status" value="1"/>
</dbReference>
<dbReference type="eggNOG" id="arCOG01018">
    <property type="taxonomic scope" value="Archaea"/>
</dbReference>
<evidence type="ECO:0000256" key="2">
    <source>
        <dbReference type="ARBA" id="ARBA00022603"/>
    </source>
</evidence>
<dbReference type="GO" id="GO:0002128">
    <property type="term" value="P:tRNA nucleoside ribose methylation"/>
    <property type="evidence" value="ECO:0007669"/>
    <property type="project" value="TreeGrafter"/>
</dbReference>
<dbReference type="EMBL" id="BA000002">
    <property type="protein sequence ID" value="BAA79523.2"/>
    <property type="molecule type" value="Genomic_DNA"/>
</dbReference>
<protein>
    <recommendedName>
        <fullName evidence="5">tRNA/rRNA methyltransferase SpoU type domain-containing protein</fullName>
    </recommendedName>
</protein>
<evidence type="ECO:0000313" key="7">
    <source>
        <dbReference type="Proteomes" id="UP000002518"/>
    </source>
</evidence>
<dbReference type="KEGG" id="ape:APE_0555.1"/>
<dbReference type="InterPro" id="IPR004384">
    <property type="entry name" value="RNA_MeTrfase_TrmJ/LasT"/>
</dbReference>
<organism evidence="6 7">
    <name type="scientific">Aeropyrum pernix (strain ATCC 700893 / DSM 11879 / JCM 9820 / NBRC 100138 / K1)</name>
    <dbReference type="NCBI Taxonomy" id="272557"/>
    <lineage>
        <taxon>Archaea</taxon>
        <taxon>Thermoproteota</taxon>
        <taxon>Thermoprotei</taxon>
        <taxon>Desulfurococcales</taxon>
        <taxon>Desulfurococcaceae</taxon>
        <taxon>Aeropyrum</taxon>
    </lineage>
</organism>
<dbReference type="PATRIC" id="fig|272557.25.peg.417"/>
<dbReference type="GO" id="GO:0008173">
    <property type="term" value="F:RNA methyltransferase activity"/>
    <property type="evidence" value="ECO:0007669"/>
    <property type="project" value="InterPro"/>
</dbReference>
<evidence type="ECO:0000259" key="5">
    <source>
        <dbReference type="Pfam" id="PF00588"/>
    </source>
</evidence>
<proteinExistence type="inferred from homology"/>
<dbReference type="CDD" id="cd18093">
    <property type="entry name" value="SpoU-like_TrmJ"/>
    <property type="match status" value="1"/>
</dbReference>
<dbReference type="PIR" id="C72640">
    <property type="entry name" value="C72640"/>
</dbReference>
<comment type="similarity">
    <text evidence="1">Belongs to the class IV-like SAM-binding methyltransferase superfamily. RNA methyltransferase TrmH family.</text>
</comment>
<keyword evidence="7" id="KW-1185">Reference proteome</keyword>
<dbReference type="InterPro" id="IPR001537">
    <property type="entry name" value="SpoU_MeTrfase"/>
</dbReference>
<evidence type="ECO:0000313" key="6">
    <source>
        <dbReference type="EMBL" id="BAA79523.2"/>
    </source>
</evidence>
<dbReference type="Gene3D" id="3.40.1280.10">
    <property type="match status" value="1"/>
</dbReference>
<feature type="domain" description="tRNA/rRNA methyltransferase SpoU type" evidence="5">
    <location>
        <begin position="4"/>
        <end position="152"/>
    </location>
</feature>
<dbReference type="GO" id="GO:0005829">
    <property type="term" value="C:cytosol"/>
    <property type="evidence" value="ECO:0007669"/>
    <property type="project" value="TreeGrafter"/>
</dbReference>
<gene>
    <name evidence="6" type="ordered locus">APE_0555.1</name>
</gene>
<dbReference type="PANTHER" id="PTHR42786">
    <property type="entry name" value="TRNA/RRNA METHYLTRANSFERASE"/>
    <property type="match status" value="1"/>
</dbReference>
<keyword evidence="3" id="KW-0808">Transferase</keyword>
<dbReference type="PIRSF" id="PIRSF004808">
    <property type="entry name" value="LasT"/>
    <property type="match status" value="1"/>
</dbReference>
<dbReference type="GO" id="GO:0003723">
    <property type="term" value="F:RNA binding"/>
    <property type="evidence" value="ECO:0007669"/>
    <property type="project" value="InterPro"/>
</dbReference>
<accession>Q9YEM3</accession>
<sequence>MEKLRIVLVETEGAVNLGFVARLAENFEADEIYLVSPRASLEEAKRYAARAAWRLDAARVVSNLEEALRGVSASLCTSSHMSDRDALRAPLAPWEAAEVLAATPGTVAIVFGRESVGLTRGEIALCSLYSSIPASPRYPSLNLSNAAAIYLYEVYKARRGGAVARGGVDEELIKLLRAYAAALASRLVHRERAEEVAVSLVRIASKSVMARREVENLIYLLSKACRAVEGCMDEVPRHLQPRD</sequence>
<dbReference type="Proteomes" id="UP000002518">
    <property type="component" value="Chromosome"/>
</dbReference>
<name>Q9YEM3_AERPE</name>
<keyword evidence="2" id="KW-0489">Methyltransferase</keyword>
<dbReference type="AlphaFoldDB" id="Q9YEM3"/>
<dbReference type="STRING" id="272557.APE_0555.1"/>
<evidence type="ECO:0000256" key="3">
    <source>
        <dbReference type="ARBA" id="ARBA00022679"/>
    </source>
</evidence>
<dbReference type="InterPro" id="IPR029026">
    <property type="entry name" value="tRNA_m1G_MTases_N"/>
</dbReference>
<dbReference type="GeneID" id="1444724"/>
<evidence type="ECO:0000256" key="4">
    <source>
        <dbReference type="ARBA" id="ARBA00022691"/>
    </source>
</evidence>
<dbReference type="Pfam" id="PF00588">
    <property type="entry name" value="SpoU_methylase"/>
    <property type="match status" value="1"/>
</dbReference>
<dbReference type="RefSeq" id="WP_010865832.1">
    <property type="nucleotide sequence ID" value="NC_000854.2"/>
</dbReference>
<evidence type="ECO:0000256" key="1">
    <source>
        <dbReference type="ARBA" id="ARBA00007228"/>
    </source>
</evidence>
<dbReference type="EnsemblBacteria" id="BAA79523">
    <property type="protein sequence ID" value="BAA79523"/>
    <property type="gene ID" value="APE_0555.1"/>
</dbReference>
<reference evidence="6 7" key="1">
    <citation type="journal article" date="1999" name="DNA Res.">
        <title>Complete genome sequence of an aerobic hyper-thermophilic crenarchaeon, Aeropyrum pernix K1.</title>
        <authorList>
            <person name="Kawarabayasi Y."/>
            <person name="Hino Y."/>
            <person name="Horikawa H."/>
            <person name="Yamazaki S."/>
            <person name="Haikawa Y."/>
            <person name="Jin-no K."/>
            <person name="Takahashi M."/>
            <person name="Sekine M."/>
            <person name="Baba S."/>
            <person name="Ankai A."/>
            <person name="Kosugi H."/>
            <person name="Hosoyama A."/>
            <person name="Fukui S."/>
            <person name="Nagai Y."/>
            <person name="Nishijima K."/>
            <person name="Nakazawa H."/>
            <person name="Takamiya M."/>
            <person name="Masuda S."/>
            <person name="Funahashi T."/>
            <person name="Tanaka T."/>
            <person name="Kudoh Y."/>
            <person name="Yamazaki J."/>
            <person name="Kushida N."/>
            <person name="Oguchi A."/>
            <person name="Aoki K."/>
            <person name="Kubota K."/>
            <person name="Nakamura Y."/>
            <person name="Nomura N."/>
            <person name="Sako Y."/>
            <person name="Kikuchi H."/>
        </authorList>
    </citation>
    <scope>NUCLEOTIDE SEQUENCE [LARGE SCALE GENOMIC DNA]</scope>
    <source>
        <strain evidence="7">ATCC 700893 / DSM 11879 / JCM 9820 / NBRC 100138 / K1</strain>
    </source>
</reference>
<keyword evidence="4" id="KW-0949">S-adenosyl-L-methionine</keyword>
<dbReference type="SUPFAM" id="SSF75217">
    <property type="entry name" value="alpha/beta knot"/>
    <property type="match status" value="1"/>
</dbReference>